<accession>A0ABV5YVN0</accession>
<feature type="transmembrane region" description="Helical" evidence="2">
    <location>
        <begin position="309"/>
        <end position="331"/>
    </location>
</feature>
<dbReference type="InterPro" id="IPR050879">
    <property type="entry name" value="Acyltransferase_3"/>
</dbReference>
<feature type="transmembrane region" description="Helical" evidence="2">
    <location>
        <begin position="237"/>
        <end position="255"/>
    </location>
</feature>
<evidence type="ECO:0000259" key="3">
    <source>
        <dbReference type="Pfam" id="PF01757"/>
    </source>
</evidence>
<dbReference type="RefSeq" id="WP_378212175.1">
    <property type="nucleotide sequence ID" value="NZ_JBHLZP010000635.1"/>
</dbReference>
<feature type="transmembrane region" description="Helical" evidence="2">
    <location>
        <begin position="375"/>
        <end position="397"/>
    </location>
</feature>
<feature type="transmembrane region" description="Helical" evidence="2">
    <location>
        <begin position="267"/>
        <end position="289"/>
    </location>
</feature>
<reference evidence="4 5" key="1">
    <citation type="submission" date="2024-09" db="EMBL/GenBank/DDBJ databases">
        <authorList>
            <person name="Sun Q."/>
            <person name="Mori K."/>
        </authorList>
    </citation>
    <scope>NUCLEOTIDE SEQUENCE [LARGE SCALE GENOMIC DNA]</scope>
    <source>
        <strain evidence="4 5">TBRC 0563</strain>
    </source>
</reference>
<dbReference type="InterPro" id="IPR002656">
    <property type="entry name" value="Acyl_transf_3_dom"/>
</dbReference>
<feature type="domain" description="Acyltransferase 3" evidence="3">
    <location>
        <begin position="24"/>
        <end position="392"/>
    </location>
</feature>
<feature type="transmembrane region" description="Helical" evidence="2">
    <location>
        <begin position="56"/>
        <end position="78"/>
    </location>
</feature>
<feature type="region of interest" description="Disordered" evidence="1">
    <location>
        <begin position="1"/>
        <end position="20"/>
    </location>
</feature>
<proteinExistence type="predicted"/>
<keyword evidence="5" id="KW-1185">Reference proteome</keyword>
<feature type="transmembrane region" description="Helical" evidence="2">
    <location>
        <begin position="206"/>
        <end position="225"/>
    </location>
</feature>
<sequence length="435" mass="47528">MTAPAPSATAVRATGRPGPDGHDDALDGVRAVAAFGVLVLHIGSDTGGTLKHDAQAWLLSGGAIAVTVFFTLSGLLLYRPWAVRSLDMSADHEVSVAGYYRRRALRILPAYWVLVLYVMVVYLSAHLGDVWTWLRLLTLTFTYDPHPWWGNGLGPEGLWQIWSLTVEVAWYVLLPVTAAVLGWYARLRERGGPDAGRRARRLLWGIAAYAALSLVYSIFMFHPAYRPLLGVWLPRYFAWFAIGMALAVVSVRARTGSVRAARFARTVARSWGTCWLIAAVLYGIAASPFTGPADLTAIDTVWTSEFRVLLYGLVAVFAVGPVALAPAGEPIVHAVLGNRVMRFLGRVSYGVFLWQVPVLIGWSELVGHTPFTGHFLTEFPVVALLTLGIATISFYYVERPVLRLASRRWRAGRLTAPAGGTAEPDGQAGEDDQAQ</sequence>
<keyword evidence="2" id="KW-0472">Membrane</keyword>
<evidence type="ECO:0000256" key="1">
    <source>
        <dbReference type="SAM" id="MobiDB-lite"/>
    </source>
</evidence>
<keyword evidence="2" id="KW-1133">Transmembrane helix</keyword>
<dbReference type="GO" id="GO:0016746">
    <property type="term" value="F:acyltransferase activity"/>
    <property type="evidence" value="ECO:0007669"/>
    <property type="project" value="UniProtKB-KW"/>
</dbReference>
<dbReference type="Proteomes" id="UP001589627">
    <property type="component" value="Unassembled WGS sequence"/>
</dbReference>
<feature type="transmembrane region" description="Helical" evidence="2">
    <location>
        <begin position="168"/>
        <end position="185"/>
    </location>
</feature>
<comment type="caution">
    <text evidence="4">The sequence shown here is derived from an EMBL/GenBank/DDBJ whole genome shotgun (WGS) entry which is preliminary data.</text>
</comment>
<feature type="transmembrane region" description="Helical" evidence="2">
    <location>
        <begin position="343"/>
        <end position="363"/>
    </location>
</feature>
<keyword evidence="4" id="KW-0012">Acyltransferase</keyword>
<name>A0ABV5YVN0_9ACTN</name>
<evidence type="ECO:0000256" key="2">
    <source>
        <dbReference type="SAM" id="Phobius"/>
    </source>
</evidence>
<dbReference type="PANTHER" id="PTHR23028">
    <property type="entry name" value="ACETYLTRANSFERASE"/>
    <property type="match status" value="1"/>
</dbReference>
<dbReference type="PANTHER" id="PTHR23028:SF53">
    <property type="entry name" value="ACYL_TRANSF_3 DOMAIN-CONTAINING PROTEIN"/>
    <property type="match status" value="1"/>
</dbReference>
<dbReference type="Pfam" id="PF01757">
    <property type="entry name" value="Acyl_transf_3"/>
    <property type="match status" value="1"/>
</dbReference>
<dbReference type="EMBL" id="JBHLZP010000635">
    <property type="protein sequence ID" value="MFB9839098.1"/>
    <property type="molecule type" value="Genomic_DNA"/>
</dbReference>
<gene>
    <name evidence="4" type="ORF">ACFFNX_43830</name>
</gene>
<keyword evidence="4" id="KW-0808">Transferase</keyword>
<protein>
    <submittedName>
        <fullName evidence="4">Acyltransferase family protein</fullName>
        <ecNumber evidence="4">2.3.-.-</ecNumber>
    </submittedName>
</protein>
<keyword evidence="2" id="KW-0812">Transmembrane</keyword>
<feature type="region of interest" description="Disordered" evidence="1">
    <location>
        <begin position="415"/>
        <end position="435"/>
    </location>
</feature>
<feature type="transmembrane region" description="Helical" evidence="2">
    <location>
        <begin position="110"/>
        <end position="134"/>
    </location>
</feature>
<dbReference type="EC" id="2.3.-.-" evidence="4"/>
<organism evidence="4 5">
    <name type="scientific">Actinoallomurus acaciae</name>
    <dbReference type="NCBI Taxonomy" id="502577"/>
    <lineage>
        <taxon>Bacteria</taxon>
        <taxon>Bacillati</taxon>
        <taxon>Actinomycetota</taxon>
        <taxon>Actinomycetes</taxon>
        <taxon>Streptosporangiales</taxon>
        <taxon>Thermomonosporaceae</taxon>
        <taxon>Actinoallomurus</taxon>
    </lineage>
</organism>
<evidence type="ECO:0000313" key="5">
    <source>
        <dbReference type="Proteomes" id="UP001589627"/>
    </source>
</evidence>
<evidence type="ECO:0000313" key="4">
    <source>
        <dbReference type="EMBL" id="MFB9839098.1"/>
    </source>
</evidence>